<dbReference type="PANTHER" id="PTHR15641">
    <property type="entry name" value="ELONGATOR COMPLEX PROTEIN 5"/>
    <property type="match status" value="1"/>
</dbReference>
<dbReference type="Pfam" id="PF10483">
    <property type="entry name" value="Elong_Iki1"/>
    <property type="match status" value="1"/>
</dbReference>
<dbReference type="AlphaFoldDB" id="G0VGT8"/>
<dbReference type="Gene3D" id="3.40.50.300">
    <property type="entry name" value="P-loop containing nucleotide triphosphate hydrolases"/>
    <property type="match status" value="1"/>
</dbReference>
<dbReference type="STRING" id="1064592.G0VGT8"/>
<dbReference type="InterPro" id="IPR019519">
    <property type="entry name" value="Elp5"/>
</dbReference>
<reference evidence="9 10" key="1">
    <citation type="journal article" date="2011" name="Proc. Natl. Acad. Sci. U.S.A.">
        <title>Evolutionary erosion of yeast sex chromosomes by mating-type switching accidents.</title>
        <authorList>
            <person name="Gordon J.L."/>
            <person name="Armisen D."/>
            <person name="Proux-Wera E."/>
            <person name="Oheigeartaigh S.S."/>
            <person name="Byrne K.P."/>
            <person name="Wolfe K.H."/>
        </authorList>
    </citation>
    <scope>NUCLEOTIDE SEQUENCE [LARGE SCALE GENOMIC DNA]</scope>
    <source>
        <strain evidence="10">ATCC 76901 / BCRC 22586 / CBS 4309 / NBRC 1992 / NRRL Y-12630</strain>
    </source>
</reference>
<dbReference type="eggNOG" id="ENOG502QQIZ">
    <property type="taxonomic scope" value="Eukaryota"/>
</dbReference>
<keyword evidence="7" id="KW-0819">tRNA processing</keyword>
<dbReference type="GO" id="GO:0042802">
    <property type="term" value="F:identical protein binding"/>
    <property type="evidence" value="ECO:0007669"/>
    <property type="project" value="EnsemblFungi"/>
</dbReference>
<dbReference type="GO" id="GO:0002098">
    <property type="term" value="P:tRNA wobble uridine modification"/>
    <property type="evidence" value="ECO:0007669"/>
    <property type="project" value="InterPro"/>
</dbReference>
<evidence type="ECO:0000256" key="8">
    <source>
        <dbReference type="ARBA" id="ARBA00023242"/>
    </source>
</evidence>
<comment type="similarity">
    <text evidence="4">Belongs to the ELP5 family.</text>
</comment>
<dbReference type="HOGENOM" id="CLU_050414_1_0_1"/>
<dbReference type="OMA" id="VIYVSFE"/>
<keyword evidence="6" id="KW-0963">Cytoplasm</keyword>
<dbReference type="OrthoDB" id="166907at2759"/>
<dbReference type="GO" id="GO:0005777">
    <property type="term" value="C:peroxisome"/>
    <property type="evidence" value="ECO:0007669"/>
    <property type="project" value="EnsemblFungi"/>
</dbReference>
<evidence type="ECO:0000256" key="2">
    <source>
        <dbReference type="ARBA" id="ARBA00004496"/>
    </source>
</evidence>
<dbReference type="GO" id="GO:0005634">
    <property type="term" value="C:nucleus"/>
    <property type="evidence" value="ECO:0007669"/>
    <property type="project" value="UniProtKB-SubCell"/>
</dbReference>
<name>G0VGT8_NAUCA</name>
<gene>
    <name evidence="9" type="primary">NCAS0F02250</name>
    <name evidence="9" type="ordered locus">NCAS_0F02250</name>
</gene>
<accession>G0VGT8</accession>
<evidence type="ECO:0000313" key="9">
    <source>
        <dbReference type="EMBL" id="CCC70709.1"/>
    </source>
</evidence>
<comment type="pathway">
    <text evidence="3">tRNA modification; 5-methoxycarbonylmethyl-2-thiouridine-tRNA biosynthesis.</text>
</comment>
<evidence type="ECO:0000256" key="6">
    <source>
        <dbReference type="ARBA" id="ARBA00022490"/>
    </source>
</evidence>
<evidence type="ECO:0000256" key="4">
    <source>
        <dbReference type="ARBA" id="ARBA00009567"/>
    </source>
</evidence>
<evidence type="ECO:0000256" key="7">
    <source>
        <dbReference type="ARBA" id="ARBA00022694"/>
    </source>
</evidence>
<dbReference type="GO" id="GO:0016887">
    <property type="term" value="F:ATP hydrolysis activity"/>
    <property type="evidence" value="ECO:0007669"/>
    <property type="project" value="EnsemblFungi"/>
</dbReference>
<evidence type="ECO:0000256" key="5">
    <source>
        <dbReference type="ARBA" id="ARBA00020264"/>
    </source>
</evidence>
<dbReference type="InterPro" id="IPR027417">
    <property type="entry name" value="P-loop_NTPase"/>
</dbReference>
<keyword evidence="10" id="KW-1185">Reference proteome</keyword>
<organism evidence="9 10">
    <name type="scientific">Naumovozyma castellii</name>
    <name type="common">Yeast</name>
    <name type="synonym">Saccharomyces castellii</name>
    <dbReference type="NCBI Taxonomy" id="27288"/>
    <lineage>
        <taxon>Eukaryota</taxon>
        <taxon>Fungi</taxon>
        <taxon>Dikarya</taxon>
        <taxon>Ascomycota</taxon>
        <taxon>Saccharomycotina</taxon>
        <taxon>Saccharomycetes</taxon>
        <taxon>Saccharomycetales</taxon>
        <taxon>Saccharomycetaceae</taxon>
        <taxon>Naumovozyma</taxon>
    </lineage>
</organism>
<dbReference type="CDD" id="cd19496">
    <property type="entry name" value="Elp5"/>
    <property type="match status" value="1"/>
</dbReference>
<dbReference type="GeneID" id="96904357"/>
<keyword evidence="8" id="KW-0539">Nucleus</keyword>
<protein>
    <recommendedName>
        <fullName evidence="5">Elongator complex protein 5</fullName>
    </recommendedName>
</protein>
<dbReference type="GO" id="GO:0033588">
    <property type="term" value="C:elongator holoenzyme complex"/>
    <property type="evidence" value="ECO:0007669"/>
    <property type="project" value="EnsemblFungi"/>
</dbReference>
<dbReference type="FunCoup" id="G0VGT8">
    <property type="interactions" value="1346"/>
</dbReference>
<dbReference type="RefSeq" id="XP_003677064.1">
    <property type="nucleotide sequence ID" value="XM_003677016.1"/>
</dbReference>
<sequence>MASTTHNPAILLKRVLCLTESSPLILCLDSVAQTSNHLIDEIIHNTKTNSSLKVIYVAFETLNKPDYASHFIEVTNTSSLTKTMEIIQSHLPSPSSTTTHNNKKILLIIDSLNYIPNDKLAQFVSSIASPNATLVATYHKDFPEVENPALDNYPSSLELIQFMATSVINIYPKLSKSLDDETLKYELDKFNIPRGLNNQTFNVNLINRRKSGRSITYSFQIDSTKHTYDLIKSALQQDEEQQVNETPEMLQDLTTFNLSTSAKQKKAKDQVSLPFLEAQSLSSHASAIVYEYEKDDDYDEEDPYEDPF</sequence>
<evidence type="ECO:0000256" key="1">
    <source>
        <dbReference type="ARBA" id="ARBA00004123"/>
    </source>
</evidence>
<dbReference type="Proteomes" id="UP000001640">
    <property type="component" value="Chromosome 6"/>
</dbReference>
<dbReference type="KEGG" id="ncs:NCAS_0F02250"/>
<dbReference type="GO" id="GO:0000049">
    <property type="term" value="F:tRNA binding"/>
    <property type="evidence" value="ECO:0007669"/>
    <property type="project" value="EnsemblFungi"/>
</dbReference>
<dbReference type="UniPathway" id="UPA00988"/>
<dbReference type="PANTHER" id="PTHR15641:SF1">
    <property type="entry name" value="ELONGATOR COMPLEX PROTEIN 5"/>
    <property type="match status" value="1"/>
</dbReference>
<evidence type="ECO:0000256" key="3">
    <source>
        <dbReference type="ARBA" id="ARBA00005043"/>
    </source>
</evidence>
<evidence type="ECO:0000313" key="10">
    <source>
        <dbReference type="Proteomes" id="UP000001640"/>
    </source>
</evidence>
<dbReference type="EMBL" id="HE576757">
    <property type="protein sequence ID" value="CCC70709.1"/>
    <property type="molecule type" value="Genomic_DNA"/>
</dbReference>
<dbReference type="GO" id="GO:0005829">
    <property type="term" value="C:cytosol"/>
    <property type="evidence" value="ECO:0007669"/>
    <property type="project" value="TreeGrafter"/>
</dbReference>
<proteinExistence type="inferred from homology"/>
<comment type="subcellular location">
    <subcellularLocation>
        <location evidence="2">Cytoplasm</location>
    </subcellularLocation>
    <subcellularLocation>
        <location evidence="1">Nucleus</location>
    </subcellularLocation>
</comment>
<dbReference type="InParanoid" id="G0VGT8"/>
<reference key="2">
    <citation type="submission" date="2011-08" db="EMBL/GenBank/DDBJ databases">
        <title>Genome sequence of Naumovozyma castellii.</title>
        <authorList>
            <person name="Gordon J.L."/>
            <person name="Armisen D."/>
            <person name="Proux-Wera E."/>
            <person name="OhEigeartaigh S.S."/>
            <person name="Byrne K.P."/>
            <person name="Wolfe K.H."/>
        </authorList>
    </citation>
    <scope>NUCLEOTIDE SEQUENCE</scope>
    <source>
        <strain>Type strain:CBS 4309</strain>
    </source>
</reference>